<evidence type="ECO:0000313" key="3">
    <source>
        <dbReference type="Proteomes" id="UP000006286"/>
    </source>
</evidence>
<protein>
    <recommendedName>
        <fullName evidence="4">Lipoprotein</fullName>
    </recommendedName>
</protein>
<dbReference type="AlphaFoldDB" id="K0C9V6"/>
<dbReference type="Proteomes" id="UP000006286">
    <property type="component" value="Chromosome"/>
</dbReference>
<dbReference type="KEGG" id="adi:B5T_00240"/>
<accession>K0C9V6</accession>
<evidence type="ECO:0000313" key="2">
    <source>
        <dbReference type="EMBL" id="AFT68527.1"/>
    </source>
</evidence>
<dbReference type="HOGENOM" id="CLU_1109604_0_0_6"/>
<feature type="chain" id="PRO_5003829397" description="Lipoprotein" evidence="1">
    <location>
        <begin position="21"/>
        <end position="260"/>
    </location>
</feature>
<feature type="signal peptide" evidence="1">
    <location>
        <begin position="1"/>
        <end position="20"/>
    </location>
</feature>
<name>K0C9V6_ALCDB</name>
<organism evidence="2 3">
    <name type="scientific">Alcanivorax dieselolei (strain DSM 16502 / CGMCC 1.3690 / MCCC 1A00001 / B-5)</name>
    <name type="common">Alloalcanivorax dieselolei</name>
    <dbReference type="NCBI Taxonomy" id="930169"/>
    <lineage>
        <taxon>Bacteria</taxon>
        <taxon>Pseudomonadati</taxon>
        <taxon>Pseudomonadota</taxon>
        <taxon>Gammaproteobacteria</taxon>
        <taxon>Oceanospirillales</taxon>
        <taxon>Alcanivoracaceae</taxon>
        <taxon>Alloalcanivorax</taxon>
    </lineage>
</organism>
<dbReference type="EMBL" id="CP003466">
    <property type="protein sequence ID" value="AFT68527.1"/>
    <property type="molecule type" value="Genomic_DNA"/>
</dbReference>
<proteinExistence type="predicted"/>
<evidence type="ECO:0000256" key="1">
    <source>
        <dbReference type="SAM" id="SignalP"/>
    </source>
</evidence>
<gene>
    <name evidence="2" type="ordered locus">B5T_00240</name>
</gene>
<dbReference type="PROSITE" id="PS51257">
    <property type="entry name" value="PROKAR_LIPOPROTEIN"/>
    <property type="match status" value="1"/>
</dbReference>
<keyword evidence="1" id="KW-0732">Signal</keyword>
<reference evidence="2 3" key="1">
    <citation type="journal article" date="2012" name="J. Bacteriol.">
        <title>Complete genome sequence of Alcanivorax dieselolei type strain B5.</title>
        <authorList>
            <person name="Lai Q."/>
            <person name="Li W."/>
            <person name="Shao Z."/>
        </authorList>
    </citation>
    <scope>NUCLEOTIDE SEQUENCE [LARGE SCALE GENOMIC DNA]</scope>
    <source>
        <strain evidence="3">DSM 16502 / CGMCC 1.3690 / B-5</strain>
    </source>
</reference>
<keyword evidence="3" id="KW-1185">Reference proteome</keyword>
<sequence length="260" mass="28267">MKFLLLPMLLPFLMAMTMSGCEDEDGDGGGRFRSSATVYYYNQITHNGNADQTALTVDLTIDDESITGQGYSGEAEGPSLQVTIDDSNDNQDNSVQMTGVSGNGSTLFQQRLRLANDTGYTLVSYGDLTTGAAQVQLLNQEISDVASGTVRFRVINTVTFSDAFSIDVRVNGDNSAFGTDLQRGDVTGYQTMNSGRLNMEVLVNGVSPERRITRVDCAMNGGRSYDAILAFSDPLNFPLSYQDADDGQLVLYCHEHDRNP</sequence>
<evidence type="ECO:0008006" key="4">
    <source>
        <dbReference type="Google" id="ProtNLM"/>
    </source>
</evidence>
<dbReference type="STRING" id="930169.B5T_00240"/>
<dbReference type="PATRIC" id="fig|930169.3.peg.235"/>